<evidence type="ECO:0000313" key="2">
    <source>
        <dbReference type="EMBL" id="KAK9498682.1"/>
    </source>
</evidence>
<gene>
    <name evidence="2" type="ORF">O3M35_003261</name>
</gene>
<evidence type="ECO:0000313" key="3">
    <source>
        <dbReference type="Proteomes" id="UP001461498"/>
    </source>
</evidence>
<dbReference type="Proteomes" id="UP001461498">
    <property type="component" value="Unassembled WGS sequence"/>
</dbReference>
<feature type="signal peptide" evidence="1">
    <location>
        <begin position="1"/>
        <end position="19"/>
    </location>
</feature>
<evidence type="ECO:0000256" key="1">
    <source>
        <dbReference type="SAM" id="SignalP"/>
    </source>
</evidence>
<dbReference type="EMBL" id="JAPXFL010000012">
    <property type="protein sequence ID" value="KAK9498682.1"/>
    <property type="molecule type" value="Genomic_DNA"/>
</dbReference>
<sequence length="258" mass="27888">MFYLMFLLLIINNRGFIAAADEDVNTRDKKDVSSIKNLASSIIGDKFQGFPLNQNNWEYRNYPINHIPSERSGWGYQGTFGGSYVSTYERNPGGYVYDRPQGGAWIKPIAPPSYDDTVVIYPATGGATFTSGPGTSISSSYLPVSINPSINAVPIRPSVNNINLPQPVLSSRPVIQSIPTGPAVTSVVTGPSVSSFPSGPAINIPQRPIIPQQPEVIARPAISSFPSPLTTTRGYGAPAFQYSSAEGYNYDKPDVTFF</sequence>
<keyword evidence="1" id="KW-0732">Signal</keyword>
<proteinExistence type="predicted"/>
<protein>
    <submittedName>
        <fullName evidence="2">Uncharacterized protein</fullName>
    </submittedName>
</protein>
<dbReference type="AlphaFoldDB" id="A0AAW1CJU8"/>
<reference evidence="2 3" key="1">
    <citation type="submission" date="2022-12" db="EMBL/GenBank/DDBJ databases">
        <title>Chromosome-level genome assembly of true bugs.</title>
        <authorList>
            <person name="Ma L."/>
            <person name="Li H."/>
        </authorList>
    </citation>
    <scope>NUCLEOTIDE SEQUENCE [LARGE SCALE GENOMIC DNA]</scope>
    <source>
        <strain evidence="2">Lab_2022b</strain>
    </source>
</reference>
<organism evidence="2 3">
    <name type="scientific">Rhynocoris fuscipes</name>
    <dbReference type="NCBI Taxonomy" id="488301"/>
    <lineage>
        <taxon>Eukaryota</taxon>
        <taxon>Metazoa</taxon>
        <taxon>Ecdysozoa</taxon>
        <taxon>Arthropoda</taxon>
        <taxon>Hexapoda</taxon>
        <taxon>Insecta</taxon>
        <taxon>Pterygota</taxon>
        <taxon>Neoptera</taxon>
        <taxon>Paraneoptera</taxon>
        <taxon>Hemiptera</taxon>
        <taxon>Heteroptera</taxon>
        <taxon>Panheteroptera</taxon>
        <taxon>Cimicomorpha</taxon>
        <taxon>Reduviidae</taxon>
        <taxon>Harpactorinae</taxon>
        <taxon>Harpactorini</taxon>
        <taxon>Rhynocoris</taxon>
    </lineage>
</organism>
<feature type="chain" id="PRO_5043676701" evidence="1">
    <location>
        <begin position="20"/>
        <end position="258"/>
    </location>
</feature>
<comment type="caution">
    <text evidence="2">The sequence shown here is derived from an EMBL/GenBank/DDBJ whole genome shotgun (WGS) entry which is preliminary data.</text>
</comment>
<name>A0AAW1CJU8_9HEMI</name>
<keyword evidence="3" id="KW-1185">Reference proteome</keyword>
<accession>A0AAW1CJU8</accession>